<dbReference type="PANTHER" id="PTHR11584:SF369">
    <property type="entry name" value="MITOGEN-ACTIVATED PROTEIN KINASE KINASE KINASE 19-RELATED"/>
    <property type="match status" value="1"/>
</dbReference>
<evidence type="ECO:0000259" key="7">
    <source>
        <dbReference type="PROSITE" id="PS50006"/>
    </source>
</evidence>
<dbReference type="SMART" id="SM00220">
    <property type="entry name" value="S_TKc"/>
    <property type="match status" value="1"/>
</dbReference>
<dbReference type="Pfam" id="PF00498">
    <property type="entry name" value="FHA"/>
    <property type="match status" value="2"/>
</dbReference>
<accession>A0A3R7NIP6</accession>
<gene>
    <name evidence="9" type="ORF">TraAM80_05877</name>
</gene>
<keyword evidence="5" id="KW-0067">ATP-binding</keyword>
<dbReference type="EMBL" id="MKGL01000204">
    <property type="protein sequence ID" value="RNF03197.1"/>
    <property type="molecule type" value="Genomic_DNA"/>
</dbReference>
<dbReference type="PROSITE" id="PS50006">
    <property type="entry name" value="FHA_DOMAIN"/>
    <property type="match status" value="1"/>
</dbReference>
<keyword evidence="3" id="KW-0547">Nucleotide-binding</keyword>
<dbReference type="AlphaFoldDB" id="A0A3R7NIP6"/>
<evidence type="ECO:0008006" key="11">
    <source>
        <dbReference type="Google" id="ProtNLM"/>
    </source>
</evidence>
<dbReference type="VEuPathDB" id="TriTrypDB:TRSC58_04785"/>
<feature type="domain" description="Protein kinase" evidence="8">
    <location>
        <begin position="280"/>
        <end position="604"/>
    </location>
</feature>
<dbReference type="Pfam" id="PF00069">
    <property type="entry name" value="Pkinase"/>
    <property type="match status" value="1"/>
</dbReference>
<dbReference type="Gene3D" id="1.10.510.10">
    <property type="entry name" value="Transferase(Phosphotransferase) domain 1"/>
    <property type="match status" value="1"/>
</dbReference>
<evidence type="ECO:0000259" key="8">
    <source>
        <dbReference type="PROSITE" id="PS50011"/>
    </source>
</evidence>
<keyword evidence="4" id="KW-0418">Kinase</keyword>
<evidence type="ECO:0000256" key="6">
    <source>
        <dbReference type="SAM" id="MobiDB-lite"/>
    </source>
</evidence>
<evidence type="ECO:0000256" key="4">
    <source>
        <dbReference type="ARBA" id="ARBA00022777"/>
    </source>
</evidence>
<keyword evidence="10" id="KW-1185">Reference proteome</keyword>
<organism evidence="9 10">
    <name type="scientific">Trypanosoma rangeli</name>
    <dbReference type="NCBI Taxonomy" id="5698"/>
    <lineage>
        <taxon>Eukaryota</taxon>
        <taxon>Discoba</taxon>
        <taxon>Euglenozoa</taxon>
        <taxon>Kinetoplastea</taxon>
        <taxon>Metakinetoplastina</taxon>
        <taxon>Trypanosomatida</taxon>
        <taxon>Trypanosomatidae</taxon>
        <taxon>Trypanosoma</taxon>
        <taxon>Herpetosoma</taxon>
    </lineage>
</organism>
<name>A0A3R7NIP6_TRYRA</name>
<proteinExistence type="predicted"/>
<dbReference type="OrthoDB" id="6513151at2759"/>
<keyword evidence="1" id="KW-0723">Serine/threonine-protein kinase</keyword>
<dbReference type="PANTHER" id="PTHR11584">
    <property type="entry name" value="SERINE/THREONINE PROTEIN KINASE"/>
    <property type="match status" value="1"/>
</dbReference>
<evidence type="ECO:0000313" key="9">
    <source>
        <dbReference type="EMBL" id="RNF03197.1"/>
    </source>
</evidence>
<feature type="compositionally biased region" description="Polar residues" evidence="6">
    <location>
        <begin position="337"/>
        <end position="349"/>
    </location>
</feature>
<dbReference type="SUPFAM" id="SSF56112">
    <property type="entry name" value="Protein kinase-like (PK-like)"/>
    <property type="match status" value="1"/>
</dbReference>
<keyword evidence="2 9" id="KW-0808">Transferase</keyword>
<evidence type="ECO:0000256" key="1">
    <source>
        <dbReference type="ARBA" id="ARBA00022527"/>
    </source>
</evidence>
<dbReference type="InterPro" id="IPR008271">
    <property type="entry name" value="Ser/Thr_kinase_AS"/>
</dbReference>
<feature type="compositionally biased region" description="Low complexity" evidence="6">
    <location>
        <begin position="317"/>
        <end position="335"/>
    </location>
</feature>
<dbReference type="CDD" id="cd06606">
    <property type="entry name" value="STKc_MAPKKK"/>
    <property type="match status" value="1"/>
</dbReference>
<evidence type="ECO:0000313" key="10">
    <source>
        <dbReference type="Proteomes" id="UP000283634"/>
    </source>
</evidence>
<feature type="region of interest" description="Disordered" evidence="6">
    <location>
        <begin position="315"/>
        <end position="349"/>
    </location>
</feature>
<dbReference type="InterPro" id="IPR000253">
    <property type="entry name" value="FHA_dom"/>
</dbReference>
<dbReference type="GeneID" id="40329810"/>
<feature type="domain" description="FHA" evidence="7">
    <location>
        <begin position="57"/>
        <end position="170"/>
    </location>
</feature>
<comment type="caution">
    <text evidence="9">The sequence shown here is derived from an EMBL/GenBank/DDBJ whole genome shotgun (WGS) entry which is preliminary data.</text>
</comment>
<evidence type="ECO:0000256" key="2">
    <source>
        <dbReference type="ARBA" id="ARBA00022679"/>
    </source>
</evidence>
<dbReference type="SUPFAM" id="SSF49879">
    <property type="entry name" value="SMAD/FHA domain"/>
    <property type="match status" value="1"/>
</dbReference>
<dbReference type="PROSITE" id="PS50011">
    <property type="entry name" value="PROTEIN_KINASE_DOM"/>
    <property type="match status" value="1"/>
</dbReference>
<dbReference type="Proteomes" id="UP000283634">
    <property type="component" value="Unassembled WGS sequence"/>
</dbReference>
<dbReference type="Gene3D" id="3.30.200.20">
    <property type="entry name" value="Phosphorylase Kinase, domain 1"/>
    <property type="match status" value="1"/>
</dbReference>
<dbReference type="InterPro" id="IPR000719">
    <property type="entry name" value="Prot_kinase_dom"/>
</dbReference>
<dbReference type="OMA" id="ERPWGFL"/>
<evidence type="ECO:0000256" key="3">
    <source>
        <dbReference type="ARBA" id="ARBA00022741"/>
    </source>
</evidence>
<dbReference type="RefSeq" id="XP_029237364.1">
    <property type="nucleotide sequence ID" value="XM_029382739.1"/>
</dbReference>
<sequence length="810" mass="89138">MSFRSVEDNAGPDTLSNSQSTLVELSVESHTATSERPWGFLLSDKHRVLYLSDRRQITCGRSPTCDIVVSDPRVSALHFVIAFHVEVSVPSPGRGCRCHHQDLSTRQHTLLDTSITAGSTLVGAHNNSCSTRETNDDAHHTQMPRYSVPEVRIYLEDHSANGTYVNDTKVGKGRRCQLQSGDDVGVVACHLNTLRDEGRAGEVGNTTDYSSLIFTDKLNMSLTPGSLYVEKFCFQAYHTSDNTATLGEEESWNARLGPGSGRKMSSLRQSVKEQSISIRLQWGLPIAHGANSVVYAGMDVDTGRRLALKVIHDDGFSSSSSPYSSKDSNESSGKSLLKQTKVSPETPSINCDKKKLDSYHGRLALSEADLREFYFLTYLAHHRIVKCLGVEKVHRGMCIILEHVAGGTLQDLIKKFGAFNENVIRLYTLQVLQGMEYLQRRSVVHGDLKSANVLVTEKGNLKITDFGTSRFVQTIYVADAEQDKLLGGNSGCFMQATERKLCGTPIYMSPELISTQESTFASDVWALGCMVYEMTMGVPPWEEFHGLPSHTVVWRIGGTVKGPSLNRLRQSGASLTLLNFIECVFRLDYTRRPSVEELLKHPFILGHPPVVCSQSLPLLSPSSLEWSPKLNSSPMQMHQSNAISGTNAAGEKLLHIAEEVGNDREMELDSELGDLPHQELLELSLGLGPEAAAEVVSAKPIYRTSPSTHATRLGGHQALICELNLKKKFGKLDAVEAKKRQNSFNGELSSLRTLRRRLEGVHHSQRRGGGYSFTENVDTVGQGGNLFDSDAASKSHSTAEFLGITALFKE</sequence>
<protein>
    <recommendedName>
        <fullName evidence="11">Protein kinase</fullName>
    </recommendedName>
</protein>
<dbReference type="InterPro" id="IPR008984">
    <property type="entry name" value="SMAD_FHA_dom_sf"/>
</dbReference>
<dbReference type="GO" id="GO:0005524">
    <property type="term" value="F:ATP binding"/>
    <property type="evidence" value="ECO:0007669"/>
    <property type="project" value="UniProtKB-KW"/>
</dbReference>
<dbReference type="PROSITE" id="PS00108">
    <property type="entry name" value="PROTEIN_KINASE_ST"/>
    <property type="match status" value="1"/>
</dbReference>
<reference evidence="9 10" key="1">
    <citation type="journal article" date="2018" name="BMC Genomics">
        <title>Genomic comparison of Trypanosoma conorhini and Trypanosoma rangeli to Trypanosoma cruzi strains of high and low virulence.</title>
        <authorList>
            <person name="Bradwell K.R."/>
            <person name="Koparde V.N."/>
            <person name="Matveyev A.V."/>
            <person name="Serrano M.G."/>
            <person name="Alves J.M."/>
            <person name="Parikh H."/>
            <person name="Huang B."/>
            <person name="Lee V."/>
            <person name="Espinosa-Alvarez O."/>
            <person name="Ortiz P.A."/>
            <person name="Costa-Martins A.G."/>
            <person name="Teixeira M.M."/>
            <person name="Buck G.A."/>
        </authorList>
    </citation>
    <scope>NUCLEOTIDE SEQUENCE [LARGE SCALE GENOMIC DNA]</scope>
    <source>
        <strain evidence="9 10">AM80</strain>
    </source>
</reference>
<dbReference type="InterPro" id="IPR011009">
    <property type="entry name" value="Kinase-like_dom_sf"/>
</dbReference>
<evidence type="ECO:0000256" key="5">
    <source>
        <dbReference type="ARBA" id="ARBA00022840"/>
    </source>
</evidence>
<dbReference type="GO" id="GO:0004674">
    <property type="term" value="F:protein serine/threonine kinase activity"/>
    <property type="evidence" value="ECO:0007669"/>
    <property type="project" value="UniProtKB-KW"/>
</dbReference>
<dbReference type="Gene3D" id="2.60.200.20">
    <property type="match status" value="1"/>
</dbReference>